<keyword evidence="9" id="KW-1185">Reference proteome</keyword>
<protein>
    <recommendedName>
        <fullName evidence="6">Peptide methionine sulfoxide reductase MsrB</fullName>
        <ecNumber evidence="6">1.8.4.12</ecNumber>
    </recommendedName>
    <alternativeName>
        <fullName evidence="6">Peptide-methionine (R)-S-oxide reductase</fullName>
    </alternativeName>
</protein>
<organism evidence="8 9">
    <name type="scientific">Orenia marismortui</name>
    <dbReference type="NCBI Taxonomy" id="46469"/>
    <lineage>
        <taxon>Bacteria</taxon>
        <taxon>Bacillati</taxon>
        <taxon>Bacillota</taxon>
        <taxon>Clostridia</taxon>
        <taxon>Halanaerobiales</taxon>
        <taxon>Halobacteroidaceae</taxon>
        <taxon>Orenia</taxon>
    </lineage>
</organism>
<dbReference type="FunFam" id="2.170.150.20:FF:000001">
    <property type="entry name" value="Peptide methionine sulfoxide reductase MsrB"/>
    <property type="match status" value="1"/>
</dbReference>
<dbReference type="PROSITE" id="PS51790">
    <property type="entry name" value="MSRB"/>
    <property type="match status" value="1"/>
</dbReference>
<comment type="catalytic activity">
    <reaction evidence="5 6">
        <text>L-methionyl-[protein] + [thioredoxin]-disulfide + H2O = L-methionyl-(R)-S-oxide-[protein] + [thioredoxin]-dithiol</text>
        <dbReference type="Rhea" id="RHEA:24164"/>
        <dbReference type="Rhea" id="RHEA-COMP:10698"/>
        <dbReference type="Rhea" id="RHEA-COMP:10700"/>
        <dbReference type="Rhea" id="RHEA-COMP:12313"/>
        <dbReference type="Rhea" id="RHEA-COMP:12314"/>
        <dbReference type="ChEBI" id="CHEBI:15377"/>
        <dbReference type="ChEBI" id="CHEBI:16044"/>
        <dbReference type="ChEBI" id="CHEBI:29950"/>
        <dbReference type="ChEBI" id="CHEBI:45764"/>
        <dbReference type="ChEBI" id="CHEBI:50058"/>
        <dbReference type="EC" id="1.8.4.12"/>
    </reaction>
</comment>
<dbReference type="PANTHER" id="PTHR10173:SF52">
    <property type="entry name" value="METHIONINE-R-SULFOXIDE REDUCTASE B1"/>
    <property type="match status" value="1"/>
</dbReference>
<dbReference type="GO" id="GO:0006979">
    <property type="term" value="P:response to oxidative stress"/>
    <property type="evidence" value="ECO:0007669"/>
    <property type="project" value="InterPro"/>
</dbReference>
<dbReference type="AlphaFoldDB" id="A0A4V3GXK7"/>
<evidence type="ECO:0000256" key="1">
    <source>
        <dbReference type="ARBA" id="ARBA00007174"/>
    </source>
</evidence>
<evidence type="ECO:0000259" key="7">
    <source>
        <dbReference type="PROSITE" id="PS51790"/>
    </source>
</evidence>
<dbReference type="HAMAP" id="MF_01400">
    <property type="entry name" value="MsrB"/>
    <property type="match status" value="1"/>
</dbReference>
<dbReference type="PANTHER" id="PTHR10173">
    <property type="entry name" value="METHIONINE SULFOXIDE REDUCTASE"/>
    <property type="match status" value="1"/>
</dbReference>
<dbReference type="GO" id="GO:0008270">
    <property type="term" value="F:zinc ion binding"/>
    <property type="evidence" value="ECO:0007669"/>
    <property type="project" value="UniProtKB-UniRule"/>
</dbReference>
<feature type="binding site" evidence="6">
    <location>
        <position position="51"/>
    </location>
    <ligand>
        <name>Zn(2+)</name>
        <dbReference type="ChEBI" id="CHEBI:29105"/>
    </ligand>
</feature>
<dbReference type="RefSeq" id="WP_134118345.1">
    <property type="nucleotide sequence ID" value="NZ_SOEG01000032.1"/>
</dbReference>
<sequence length="132" mass="15057">MVDKIKKSKEKWKEILTEEQYRVTRGKGTEAPFVGKYYNYDQKGIYKCINCGLELFSSEKKYDSGSGWPSFWEVIDKDHIDYKVDKSLGMARTEILCAACGAHLGHIFNDGPQPTGKRYCVNSIALGFDKKD</sequence>
<evidence type="ECO:0000256" key="5">
    <source>
        <dbReference type="ARBA" id="ARBA00048488"/>
    </source>
</evidence>
<feature type="domain" description="MsrB" evidence="7">
    <location>
        <begin position="9"/>
        <end position="131"/>
    </location>
</feature>
<evidence type="ECO:0000256" key="3">
    <source>
        <dbReference type="ARBA" id="ARBA00022833"/>
    </source>
</evidence>
<dbReference type="GO" id="GO:0030091">
    <property type="term" value="P:protein repair"/>
    <property type="evidence" value="ECO:0007669"/>
    <property type="project" value="InterPro"/>
</dbReference>
<keyword evidence="2 6" id="KW-0479">Metal-binding</keyword>
<comment type="similarity">
    <text evidence="1 6">Belongs to the MsrB Met sulfoxide reductase family.</text>
</comment>
<dbReference type="InterPro" id="IPR011057">
    <property type="entry name" value="Mss4-like_sf"/>
</dbReference>
<name>A0A4V3GXK7_9FIRM</name>
<dbReference type="InterPro" id="IPR028427">
    <property type="entry name" value="Met_Sox_Rdtase_MsrB"/>
</dbReference>
<comment type="caution">
    <text evidence="8">The sequence shown here is derived from an EMBL/GenBank/DDBJ whole genome shotgun (WGS) entry which is preliminary data.</text>
</comment>
<dbReference type="STRING" id="926561.GCA_000379025_02439"/>
<comment type="cofactor">
    <cofactor evidence="6">
        <name>Zn(2+)</name>
        <dbReference type="ChEBI" id="CHEBI:29105"/>
    </cofactor>
    <text evidence="6">Binds 1 zinc ion per subunit. The zinc ion is important for the structural integrity of the protein.</text>
</comment>
<dbReference type="GO" id="GO:0033743">
    <property type="term" value="F:peptide-methionine (R)-S-oxide reductase activity"/>
    <property type="evidence" value="ECO:0007669"/>
    <property type="project" value="UniProtKB-UniRule"/>
</dbReference>
<gene>
    <name evidence="6" type="primary">msrB</name>
    <name evidence="8" type="ORF">C7959_13214</name>
</gene>
<evidence type="ECO:0000256" key="6">
    <source>
        <dbReference type="HAMAP-Rule" id="MF_01400"/>
    </source>
</evidence>
<feature type="binding site" evidence="6">
    <location>
        <position position="100"/>
    </location>
    <ligand>
        <name>Zn(2+)</name>
        <dbReference type="ChEBI" id="CHEBI:29105"/>
    </ligand>
</feature>
<evidence type="ECO:0000256" key="2">
    <source>
        <dbReference type="ARBA" id="ARBA00022723"/>
    </source>
</evidence>
<dbReference type="GO" id="GO:0005737">
    <property type="term" value="C:cytoplasm"/>
    <property type="evidence" value="ECO:0007669"/>
    <property type="project" value="TreeGrafter"/>
</dbReference>
<feature type="binding site" evidence="6">
    <location>
        <position position="48"/>
    </location>
    <ligand>
        <name>Zn(2+)</name>
        <dbReference type="ChEBI" id="CHEBI:29105"/>
    </ligand>
</feature>
<keyword evidence="3 6" id="KW-0862">Zinc</keyword>
<dbReference type="EMBL" id="SOEG01000032">
    <property type="protein sequence ID" value="TDX48219.1"/>
    <property type="molecule type" value="Genomic_DNA"/>
</dbReference>
<feature type="binding site" evidence="6">
    <location>
        <position position="97"/>
    </location>
    <ligand>
        <name>Zn(2+)</name>
        <dbReference type="ChEBI" id="CHEBI:29105"/>
    </ligand>
</feature>
<dbReference type="NCBIfam" id="TIGR00357">
    <property type="entry name" value="peptide-methionine (R)-S-oxide reductase MsrB"/>
    <property type="match status" value="1"/>
</dbReference>
<evidence type="ECO:0000313" key="8">
    <source>
        <dbReference type="EMBL" id="TDX48219.1"/>
    </source>
</evidence>
<feature type="active site" description="Nucleophile" evidence="6">
    <location>
        <position position="120"/>
    </location>
</feature>
<keyword evidence="4 6" id="KW-0560">Oxidoreductase</keyword>
<dbReference type="Gene3D" id="2.170.150.20">
    <property type="entry name" value="Peptide methionine sulfoxide reductase"/>
    <property type="match status" value="1"/>
</dbReference>
<dbReference type="InterPro" id="IPR002579">
    <property type="entry name" value="Met_Sox_Rdtase_MsrB_dom"/>
</dbReference>
<evidence type="ECO:0000256" key="4">
    <source>
        <dbReference type="ARBA" id="ARBA00023002"/>
    </source>
</evidence>
<evidence type="ECO:0000313" key="9">
    <source>
        <dbReference type="Proteomes" id="UP000295832"/>
    </source>
</evidence>
<dbReference type="Pfam" id="PF01641">
    <property type="entry name" value="SelR"/>
    <property type="match status" value="1"/>
</dbReference>
<dbReference type="SUPFAM" id="SSF51316">
    <property type="entry name" value="Mss4-like"/>
    <property type="match status" value="1"/>
</dbReference>
<dbReference type="Proteomes" id="UP000295832">
    <property type="component" value="Unassembled WGS sequence"/>
</dbReference>
<accession>A0A4V3GXK7</accession>
<dbReference type="EC" id="1.8.4.12" evidence="6"/>
<reference evidence="8 9" key="1">
    <citation type="submission" date="2019-03" db="EMBL/GenBank/DDBJ databases">
        <title>Subsurface microbial communities from deep shales in Ohio and West Virginia, USA.</title>
        <authorList>
            <person name="Wrighton K."/>
        </authorList>
    </citation>
    <scope>NUCLEOTIDE SEQUENCE [LARGE SCALE GENOMIC DNA]</scope>
    <source>
        <strain evidence="8 9">MSL 6dP</strain>
    </source>
</reference>
<proteinExistence type="inferred from homology"/>